<dbReference type="Gene3D" id="1.10.720.30">
    <property type="entry name" value="SAP domain"/>
    <property type="match status" value="1"/>
</dbReference>
<feature type="region of interest" description="Disordered" evidence="1">
    <location>
        <begin position="71"/>
        <end position="130"/>
    </location>
</feature>
<dbReference type="AlphaFoldDB" id="A0AAW1R8Z5"/>
<sequence>MTVLVVAHLTGKFLPAGCNRRHPFAQQRCSARQYRRPAGKVTCKASKDDELQLVKTEKQADGTVLFVFGTETEVKQSKSEAPTKPEPEEPEPEPEPAQQAQSSKADQEASEVASDSAAASSNGAVPMNRDALSNLKVVELRELCKENNIKGYSKYKKDELIAVLLGELVA</sequence>
<dbReference type="Pfam" id="PF07498">
    <property type="entry name" value="Rho_N"/>
    <property type="match status" value="1"/>
</dbReference>
<evidence type="ECO:0000313" key="4">
    <source>
        <dbReference type="Proteomes" id="UP001489004"/>
    </source>
</evidence>
<feature type="domain" description="Rho termination factor-like N-terminal" evidence="2">
    <location>
        <begin position="131"/>
        <end position="170"/>
    </location>
</feature>
<keyword evidence="4" id="KW-1185">Reference proteome</keyword>
<dbReference type="GO" id="GO:0006353">
    <property type="term" value="P:DNA-templated transcription termination"/>
    <property type="evidence" value="ECO:0007669"/>
    <property type="project" value="InterPro"/>
</dbReference>
<dbReference type="SUPFAM" id="SSF68912">
    <property type="entry name" value="Rho N-terminal domain-like"/>
    <property type="match status" value="1"/>
</dbReference>
<proteinExistence type="predicted"/>
<dbReference type="InterPro" id="IPR036269">
    <property type="entry name" value="Rho_N_sf"/>
</dbReference>
<evidence type="ECO:0000259" key="2">
    <source>
        <dbReference type="SMART" id="SM00959"/>
    </source>
</evidence>
<dbReference type="Proteomes" id="UP001489004">
    <property type="component" value="Unassembled WGS sequence"/>
</dbReference>
<dbReference type="EMBL" id="JALJOR010000001">
    <property type="protein sequence ID" value="KAK9830475.1"/>
    <property type="molecule type" value="Genomic_DNA"/>
</dbReference>
<name>A0AAW1R8Z5_9CHLO</name>
<feature type="compositionally biased region" description="Basic and acidic residues" evidence="1">
    <location>
        <begin position="72"/>
        <end position="87"/>
    </location>
</feature>
<protein>
    <recommendedName>
        <fullName evidence="2">Rho termination factor-like N-terminal domain-containing protein</fullName>
    </recommendedName>
</protein>
<evidence type="ECO:0000313" key="3">
    <source>
        <dbReference type="EMBL" id="KAK9830475.1"/>
    </source>
</evidence>
<accession>A0AAW1R8Z5</accession>
<dbReference type="InterPro" id="IPR011112">
    <property type="entry name" value="Rho-like_N"/>
</dbReference>
<gene>
    <name evidence="3" type="ORF">WJX72_011948</name>
</gene>
<dbReference type="InterPro" id="IPR036361">
    <property type="entry name" value="SAP_dom_sf"/>
</dbReference>
<evidence type="ECO:0000256" key="1">
    <source>
        <dbReference type="SAM" id="MobiDB-lite"/>
    </source>
</evidence>
<comment type="caution">
    <text evidence="3">The sequence shown here is derived from an EMBL/GenBank/DDBJ whole genome shotgun (WGS) entry which is preliminary data.</text>
</comment>
<organism evidence="3 4">
    <name type="scientific">[Myrmecia] bisecta</name>
    <dbReference type="NCBI Taxonomy" id="41462"/>
    <lineage>
        <taxon>Eukaryota</taxon>
        <taxon>Viridiplantae</taxon>
        <taxon>Chlorophyta</taxon>
        <taxon>core chlorophytes</taxon>
        <taxon>Trebouxiophyceae</taxon>
        <taxon>Trebouxiales</taxon>
        <taxon>Trebouxiaceae</taxon>
        <taxon>Myrmecia</taxon>
    </lineage>
</organism>
<dbReference type="SMART" id="SM00959">
    <property type="entry name" value="Rho_N"/>
    <property type="match status" value="1"/>
</dbReference>
<feature type="compositionally biased region" description="Low complexity" evidence="1">
    <location>
        <begin position="110"/>
        <end position="121"/>
    </location>
</feature>
<reference evidence="3 4" key="1">
    <citation type="journal article" date="2024" name="Nat. Commun.">
        <title>Phylogenomics reveals the evolutionary origins of lichenization in chlorophyte algae.</title>
        <authorList>
            <person name="Puginier C."/>
            <person name="Libourel C."/>
            <person name="Otte J."/>
            <person name="Skaloud P."/>
            <person name="Haon M."/>
            <person name="Grisel S."/>
            <person name="Petersen M."/>
            <person name="Berrin J.G."/>
            <person name="Delaux P.M."/>
            <person name="Dal Grande F."/>
            <person name="Keller J."/>
        </authorList>
    </citation>
    <scope>NUCLEOTIDE SEQUENCE [LARGE SCALE GENOMIC DNA]</scope>
    <source>
        <strain evidence="3 4">SAG 2043</strain>
    </source>
</reference>